<keyword evidence="3 7" id="KW-0378">Hydrolase</keyword>
<gene>
    <name evidence="9" type="ORF">SAMN05421820_102494</name>
</gene>
<dbReference type="InterPro" id="IPR000743">
    <property type="entry name" value="Glyco_hydro_28"/>
</dbReference>
<dbReference type="SUPFAM" id="SSF51445">
    <property type="entry name" value="(Trans)glycosidases"/>
    <property type="match status" value="1"/>
</dbReference>
<dbReference type="GO" id="GO:0008422">
    <property type="term" value="F:beta-glucosidase activity"/>
    <property type="evidence" value="ECO:0007669"/>
    <property type="project" value="UniProtKB-ARBA"/>
</dbReference>
<evidence type="ECO:0000259" key="8">
    <source>
        <dbReference type="SMART" id="SM01217"/>
    </source>
</evidence>
<evidence type="ECO:0000256" key="1">
    <source>
        <dbReference type="ARBA" id="ARBA00005336"/>
    </source>
</evidence>
<evidence type="ECO:0000313" key="9">
    <source>
        <dbReference type="EMBL" id="SDL92035.1"/>
    </source>
</evidence>
<protein>
    <submittedName>
        <fullName evidence="9">Beta-glucosidase</fullName>
    </submittedName>
</protein>
<dbReference type="FunFam" id="2.60.40.10:FF:000495">
    <property type="entry name" value="Periplasmic beta-glucosidase"/>
    <property type="match status" value="1"/>
</dbReference>
<dbReference type="SMART" id="SM01217">
    <property type="entry name" value="Fn3_like"/>
    <property type="match status" value="1"/>
</dbReference>
<evidence type="ECO:0000256" key="6">
    <source>
        <dbReference type="RuleBase" id="RU361161"/>
    </source>
</evidence>
<dbReference type="Pfam" id="PF14310">
    <property type="entry name" value="Fn3-like"/>
    <property type="match status" value="1"/>
</dbReference>
<dbReference type="InterPro" id="IPR026891">
    <property type="entry name" value="Fn3-like"/>
</dbReference>
<dbReference type="InterPro" id="IPR012334">
    <property type="entry name" value="Pectin_lyas_fold"/>
</dbReference>
<dbReference type="PANTHER" id="PTHR42715:SF10">
    <property type="entry name" value="BETA-GLUCOSIDASE"/>
    <property type="match status" value="1"/>
</dbReference>
<dbReference type="InterPro" id="IPR050288">
    <property type="entry name" value="Cellulose_deg_GH3"/>
</dbReference>
<reference evidence="10" key="1">
    <citation type="submission" date="2016-10" db="EMBL/GenBank/DDBJ databases">
        <authorList>
            <person name="Varghese N."/>
            <person name="Submissions S."/>
        </authorList>
    </citation>
    <scope>NUCLEOTIDE SEQUENCE [LARGE SCALE GENOMIC DNA]</scope>
    <source>
        <strain evidence="10">DSM 19110</strain>
    </source>
</reference>
<dbReference type="InterPro" id="IPR011050">
    <property type="entry name" value="Pectin_lyase_fold/virulence"/>
</dbReference>
<dbReference type="Pfam" id="PF00933">
    <property type="entry name" value="Glyco_hydro_3"/>
    <property type="match status" value="1"/>
</dbReference>
<dbReference type="PROSITE" id="PS00775">
    <property type="entry name" value="GLYCOSYL_HYDROL_F3"/>
    <property type="match status" value="1"/>
</dbReference>
<comment type="similarity">
    <text evidence="1 6">Belongs to the glycosyl hydrolase 3 family.</text>
</comment>
<evidence type="ECO:0000256" key="5">
    <source>
        <dbReference type="ARBA" id="ARBA00023295"/>
    </source>
</evidence>
<dbReference type="GO" id="GO:0005975">
    <property type="term" value="P:carbohydrate metabolic process"/>
    <property type="evidence" value="ECO:0007669"/>
    <property type="project" value="InterPro"/>
</dbReference>
<evidence type="ECO:0000256" key="7">
    <source>
        <dbReference type="RuleBase" id="RU361169"/>
    </source>
</evidence>
<proteinExistence type="inferred from homology"/>
<sequence>MRTQNLLWKACVLLLFTLPSPISGKWKKIQKKESVYNILAYGARADGIRVNTKSIQQAIDECTKNGGGRVIVPAGKFITGTLYLKSKVDLYLESGAILSGSTSLDDYPGNRSAFSEGSNLSLIFAENANDISVSGKGLIDGNGHHPVFGRLDNHPKRPKIIFFIGCKNVSVRDLSLKNSAFWVQHYLACDQVEIKGINVYSHSNFNNDGIDIDSKNVTISDCIINTDDDALCFKSETRFPCENVKVSNCVLSSNCNAIKMGTASIGGFKNISISNCEIRLPLEDRFRNWSTRITGVTSGISTLAGIALEVVDGGFMDGIHISSVKMTGVQTPVFIKLGNRRPGKDQDGNDRPGSLKNVFIGNVQAKSNSLMSSSITGLPGADVENVKLENFTLEIPGGGTKNDADRTIPENESDYPENRMFGFSLPGSGLYLRHVKNVALKHIRFSSAKKDERSLLFFEDVKNVNIDALEATELAAESLGKFVKSRDIKLSGLGPGAKTIRVSTRENAFKILDKGLNIREGKIEEAANWTDLNGNQKKEVYEDPNESVNSRVKSLMSLMSLEEKVVTIHGSSTFTSGGVPRLGIPPVSMSDGPHGVRLRPLPGKKEIEGTVTYLPGGNALAATWNPELGYQYGKVLGLEAKYWAKDVLLGPGINIIRTPLNGRNFEYLSEDPYLISKIAVGYIKGIQDQGISGCVKHFATNNQEFKRNNVDVHMSERALREIYLPAFRAVVDEAGVNAVMGAYNKFRGQYCTHHEYLINTILKGEWGFKGVLISDWAAVHNTMEALKYGTDIEMGTPKKYFMGDTVVKLLKSGQVPVSLVDDKVERILTLMFKTNLFGKRDKGSIDVVQHQNIALKVAEEGIVLLKNKNRLLPFKADKIRSVAVIGALADYRHHGGGGSSRVPARYEVSPLEGLRNLAGKTLNLQYEPGYLIAKDSKADPEKIAAAVKAAQQADAVVIVGGWVHGYGEGMEQEKSPAYDAEGKDKTDINLPFGQDELIEAVLKANPNAAIVMMGGGVMDMRRWEPQAAAIIEAWYPGMEGGNAIANVLFGKTNPSGKLPVTFPKKLQDVPAHALGDYPGDPKTFKEVYKDDLFVGYRYYDTYHVAPLFSFGHGLSYTDFVYSKLRVEKQNEELLLKFSITNTGQVAGAEVAQVYTGYAKSSVLRPEKELKAFRKISLNPNESREVELRIKLSDLNYYQEIRKGWELEKGSLNLMVGSSSADIRLVQKVVL</sequence>
<dbReference type="GO" id="GO:0004650">
    <property type="term" value="F:polygalacturonase activity"/>
    <property type="evidence" value="ECO:0007669"/>
    <property type="project" value="InterPro"/>
</dbReference>
<accession>A0A1G9P1J4</accession>
<dbReference type="Gene3D" id="3.20.20.300">
    <property type="entry name" value="Glycoside hydrolase, family 3, N-terminal domain"/>
    <property type="match status" value="1"/>
</dbReference>
<dbReference type="PANTHER" id="PTHR42715">
    <property type="entry name" value="BETA-GLUCOSIDASE"/>
    <property type="match status" value="1"/>
</dbReference>
<dbReference type="EMBL" id="FNGY01000002">
    <property type="protein sequence ID" value="SDL92035.1"/>
    <property type="molecule type" value="Genomic_DNA"/>
</dbReference>
<dbReference type="Gene3D" id="3.40.50.1700">
    <property type="entry name" value="Glycoside hydrolase family 3 C-terminal domain"/>
    <property type="match status" value="1"/>
</dbReference>
<dbReference type="Pfam" id="PF00295">
    <property type="entry name" value="Glyco_hydro_28"/>
    <property type="match status" value="1"/>
</dbReference>
<dbReference type="SUPFAM" id="SSF51126">
    <property type="entry name" value="Pectin lyase-like"/>
    <property type="match status" value="1"/>
</dbReference>
<dbReference type="InterPro" id="IPR001764">
    <property type="entry name" value="Glyco_hydro_3_N"/>
</dbReference>
<dbReference type="AlphaFoldDB" id="A0A1G9P1J4"/>
<evidence type="ECO:0000256" key="3">
    <source>
        <dbReference type="ARBA" id="ARBA00022801"/>
    </source>
</evidence>
<dbReference type="InterPro" id="IPR036962">
    <property type="entry name" value="Glyco_hydro_3_N_sf"/>
</dbReference>
<dbReference type="RefSeq" id="WP_083361729.1">
    <property type="nucleotide sequence ID" value="NZ_FNGY01000002.1"/>
</dbReference>
<keyword evidence="5 7" id="KW-0326">Glycosidase</keyword>
<dbReference type="Pfam" id="PF01915">
    <property type="entry name" value="Glyco_hydro_3_C"/>
    <property type="match status" value="1"/>
</dbReference>
<feature type="domain" description="Fibronectin type III-like" evidence="8">
    <location>
        <begin position="1149"/>
        <end position="1219"/>
    </location>
</feature>
<dbReference type="InterPro" id="IPR036881">
    <property type="entry name" value="Glyco_hydro_3_C_sf"/>
</dbReference>
<comment type="similarity">
    <text evidence="2 7">Belongs to the glycosyl hydrolase 28 family.</text>
</comment>
<dbReference type="Gene3D" id="2.60.40.10">
    <property type="entry name" value="Immunoglobulins"/>
    <property type="match status" value="1"/>
</dbReference>
<name>A0A1G9P1J4_9SPHI</name>
<dbReference type="OrthoDB" id="9758670at2"/>
<dbReference type="InterPro" id="IPR019800">
    <property type="entry name" value="Glyco_hydro_3_AS"/>
</dbReference>
<evidence type="ECO:0000256" key="4">
    <source>
        <dbReference type="ARBA" id="ARBA00023277"/>
    </source>
</evidence>
<keyword evidence="10" id="KW-1185">Reference proteome</keyword>
<dbReference type="InterPro" id="IPR013783">
    <property type="entry name" value="Ig-like_fold"/>
</dbReference>
<dbReference type="PRINTS" id="PR00133">
    <property type="entry name" value="GLHYDRLASE3"/>
</dbReference>
<dbReference type="SUPFAM" id="SSF52279">
    <property type="entry name" value="Beta-D-glucan exohydrolase, C-terminal domain"/>
    <property type="match status" value="1"/>
</dbReference>
<dbReference type="InterPro" id="IPR017853">
    <property type="entry name" value="GH"/>
</dbReference>
<evidence type="ECO:0000256" key="2">
    <source>
        <dbReference type="ARBA" id="ARBA00008834"/>
    </source>
</evidence>
<dbReference type="Gene3D" id="2.160.20.10">
    <property type="entry name" value="Single-stranded right-handed beta-helix, Pectin lyase-like"/>
    <property type="match status" value="1"/>
</dbReference>
<evidence type="ECO:0000313" key="10">
    <source>
        <dbReference type="Proteomes" id="UP000183200"/>
    </source>
</evidence>
<dbReference type="InterPro" id="IPR002772">
    <property type="entry name" value="Glyco_hydro_3_C"/>
</dbReference>
<keyword evidence="4" id="KW-0119">Carbohydrate metabolism</keyword>
<dbReference type="Proteomes" id="UP000183200">
    <property type="component" value="Unassembled WGS sequence"/>
</dbReference>
<organism evidence="9 10">
    <name type="scientific">Pedobacter steynii</name>
    <dbReference type="NCBI Taxonomy" id="430522"/>
    <lineage>
        <taxon>Bacteria</taxon>
        <taxon>Pseudomonadati</taxon>
        <taxon>Bacteroidota</taxon>
        <taxon>Sphingobacteriia</taxon>
        <taxon>Sphingobacteriales</taxon>
        <taxon>Sphingobacteriaceae</taxon>
        <taxon>Pedobacter</taxon>
    </lineage>
</organism>